<dbReference type="GO" id="GO:0005829">
    <property type="term" value="C:cytosol"/>
    <property type="evidence" value="ECO:0007669"/>
    <property type="project" value="TreeGrafter"/>
</dbReference>
<dbReference type="PANTHER" id="PTHR43364">
    <property type="entry name" value="NADH-SPECIFIC METHYLGLYOXAL REDUCTASE-RELATED"/>
    <property type="match status" value="1"/>
</dbReference>
<dbReference type="PROSITE" id="PS00062">
    <property type="entry name" value="ALDOKETO_REDUCTASE_2"/>
    <property type="match status" value="1"/>
</dbReference>
<protein>
    <submittedName>
        <fullName evidence="2">Aldo/keto reductase</fullName>
    </submittedName>
</protein>
<dbReference type="Pfam" id="PF00248">
    <property type="entry name" value="Aldo_ket_red"/>
    <property type="match status" value="1"/>
</dbReference>
<dbReference type="EMBL" id="AP025739">
    <property type="protein sequence ID" value="BDI29363.1"/>
    <property type="molecule type" value="Genomic_DNA"/>
</dbReference>
<dbReference type="OrthoDB" id="9773828at2"/>
<dbReference type="KEGG" id="ccot:CCAX7_14140"/>
<name>A0A402D711_9BACT</name>
<dbReference type="Gene3D" id="3.20.20.100">
    <property type="entry name" value="NADP-dependent oxidoreductase domain"/>
    <property type="match status" value="1"/>
</dbReference>
<organism evidence="2 3">
    <name type="scientific">Capsulimonas corticalis</name>
    <dbReference type="NCBI Taxonomy" id="2219043"/>
    <lineage>
        <taxon>Bacteria</taxon>
        <taxon>Bacillati</taxon>
        <taxon>Armatimonadota</taxon>
        <taxon>Armatimonadia</taxon>
        <taxon>Capsulimonadales</taxon>
        <taxon>Capsulimonadaceae</taxon>
        <taxon>Capsulimonas</taxon>
    </lineage>
</organism>
<proteinExistence type="predicted"/>
<gene>
    <name evidence="2" type="ORF">CCAX7_14140</name>
</gene>
<dbReference type="InterPro" id="IPR036812">
    <property type="entry name" value="NAD(P)_OxRdtase_dom_sf"/>
</dbReference>
<evidence type="ECO:0000313" key="3">
    <source>
        <dbReference type="Proteomes" id="UP000287394"/>
    </source>
</evidence>
<dbReference type="GO" id="GO:0016491">
    <property type="term" value="F:oxidoreductase activity"/>
    <property type="evidence" value="ECO:0007669"/>
    <property type="project" value="InterPro"/>
</dbReference>
<evidence type="ECO:0000259" key="1">
    <source>
        <dbReference type="Pfam" id="PF00248"/>
    </source>
</evidence>
<dbReference type="InterPro" id="IPR050523">
    <property type="entry name" value="AKR_Detox_Biosynth"/>
</dbReference>
<dbReference type="InterPro" id="IPR023210">
    <property type="entry name" value="NADP_OxRdtase_dom"/>
</dbReference>
<reference evidence="2 3" key="1">
    <citation type="journal article" date="2019" name="Int. J. Syst. Evol. Microbiol.">
        <title>Capsulimonas corticalis gen. nov., sp. nov., an aerobic capsulated bacterium, of a novel bacterial order, Capsulimonadales ord. nov., of the class Armatimonadia of the phylum Armatimonadetes.</title>
        <authorList>
            <person name="Li J."/>
            <person name="Kudo C."/>
            <person name="Tonouchi A."/>
        </authorList>
    </citation>
    <scope>NUCLEOTIDE SEQUENCE [LARGE SCALE GENOMIC DNA]</scope>
    <source>
        <strain evidence="2 3">AX-7</strain>
    </source>
</reference>
<keyword evidence="3" id="KW-1185">Reference proteome</keyword>
<dbReference type="PRINTS" id="PR00069">
    <property type="entry name" value="ALDKETRDTASE"/>
</dbReference>
<dbReference type="CDD" id="cd19092">
    <property type="entry name" value="AKR_BsYcsN_EcYdhF-like"/>
    <property type="match status" value="1"/>
</dbReference>
<sequence length="318" mass="34415">MATTLPTQPLGPQNVPVTRIALGCMGMAGTWNPAEVGPENIRKAIVAFEAALESGINFFDHADIYGRGACESVFKDCLAAVPGIREKIYIATKVGIRPGYYEHDPAYIRQSLRGSMERMGIDYVDLYQIHRPDPLSHPAETAEVLDALVEEGLVRAIGVSNYYPQQTLALKQYLKAPIVSNQISISLTRLDPIYEGAAGGDGDGVLDQCLQFGVTPLAYSPLGGGWLSGHREIPADHQDAPRLTRIMDALKALSPEYGGATPGQIATAWLLRHPAKIIPLVGSNNPEHIREAAGAASINLSRQDWYKLWVAARGEPVP</sequence>
<dbReference type="Proteomes" id="UP000287394">
    <property type="component" value="Chromosome"/>
</dbReference>
<dbReference type="RefSeq" id="WP_125206431.1">
    <property type="nucleotide sequence ID" value="NZ_AP025739.1"/>
</dbReference>
<evidence type="ECO:0000313" key="2">
    <source>
        <dbReference type="EMBL" id="BDI29363.1"/>
    </source>
</evidence>
<dbReference type="AlphaFoldDB" id="A0A402D711"/>
<feature type="domain" description="NADP-dependent oxidoreductase" evidence="1">
    <location>
        <begin position="20"/>
        <end position="306"/>
    </location>
</feature>
<dbReference type="SUPFAM" id="SSF51430">
    <property type="entry name" value="NAD(P)-linked oxidoreductase"/>
    <property type="match status" value="1"/>
</dbReference>
<dbReference type="FunCoup" id="A0A402D711">
    <property type="interactions" value="6"/>
</dbReference>
<dbReference type="PANTHER" id="PTHR43364:SF1">
    <property type="entry name" value="OXIDOREDUCTASE YDHF"/>
    <property type="match status" value="1"/>
</dbReference>
<dbReference type="InterPro" id="IPR020471">
    <property type="entry name" value="AKR"/>
</dbReference>
<accession>A0A402D711</accession>
<dbReference type="InterPro" id="IPR018170">
    <property type="entry name" value="Aldo/ket_reductase_CS"/>
</dbReference>